<evidence type="ECO:0000259" key="10">
    <source>
        <dbReference type="Pfam" id="PF00391"/>
    </source>
</evidence>
<evidence type="ECO:0000313" key="14">
    <source>
        <dbReference type="Proteomes" id="UP000602510"/>
    </source>
</evidence>
<evidence type="ECO:0000313" key="13">
    <source>
        <dbReference type="EMBL" id="KAF4040509.1"/>
    </source>
</evidence>
<keyword evidence="5" id="KW-0479">Metal-binding</keyword>
<dbReference type="Gene3D" id="1.20.80.30">
    <property type="match status" value="1"/>
</dbReference>
<dbReference type="SUPFAM" id="SSF56059">
    <property type="entry name" value="Glutathione synthetase ATP-binding domain-like"/>
    <property type="match status" value="1"/>
</dbReference>
<dbReference type="Gene3D" id="1.10.189.10">
    <property type="entry name" value="Pyruvate Phosphate Dikinase, domain 2"/>
    <property type="match status" value="1"/>
</dbReference>
<evidence type="ECO:0000256" key="1">
    <source>
        <dbReference type="ARBA" id="ARBA00001946"/>
    </source>
</evidence>
<dbReference type="Proteomes" id="UP000602510">
    <property type="component" value="Unassembled WGS sequence"/>
</dbReference>
<comment type="caution">
    <text evidence="13">The sequence shown here is derived from an EMBL/GenBank/DDBJ whole genome shotgun (WGS) entry which is preliminary data.</text>
</comment>
<keyword evidence="4" id="KW-0808">Transferase</keyword>
<feature type="domain" description="PEP-utilising enzyme mobile" evidence="10">
    <location>
        <begin position="369"/>
        <end position="455"/>
    </location>
</feature>
<organism evidence="13 14">
    <name type="scientific">Phytophthora infestans</name>
    <name type="common">Potato late blight agent</name>
    <name type="synonym">Botrytis infestans</name>
    <dbReference type="NCBI Taxonomy" id="4787"/>
    <lineage>
        <taxon>Eukaryota</taxon>
        <taxon>Sar</taxon>
        <taxon>Stramenopiles</taxon>
        <taxon>Oomycota</taxon>
        <taxon>Peronosporomycetes</taxon>
        <taxon>Peronosporales</taxon>
        <taxon>Peronosporaceae</taxon>
        <taxon>Phytophthora</taxon>
    </lineage>
</organism>
<evidence type="ECO:0000256" key="2">
    <source>
        <dbReference type="ARBA" id="ARBA00007837"/>
    </source>
</evidence>
<proteinExistence type="inferred from homology"/>
<dbReference type="InterPro" id="IPR015813">
    <property type="entry name" value="Pyrv/PenolPyrv_kinase-like_dom"/>
</dbReference>
<dbReference type="InterPro" id="IPR036637">
    <property type="entry name" value="Phosphohistidine_dom_sf"/>
</dbReference>
<dbReference type="Gene3D" id="3.30.470.20">
    <property type="entry name" value="ATP-grasp fold, B domain"/>
    <property type="match status" value="1"/>
</dbReference>
<evidence type="ECO:0000256" key="5">
    <source>
        <dbReference type="ARBA" id="ARBA00022723"/>
    </source>
</evidence>
<dbReference type="PANTHER" id="PTHR22931:SF9">
    <property type="entry name" value="PYRUVATE, PHOSPHATE DIKINASE 1, CHLOROPLASTIC"/>
    <property type="match status" value="1"/>
</dbReference>
<evidence type="ECO:0000256" key="8">
    <source>
        <dbReference type="ARBA" id="ARBA00022840"/>
    </source>
</evidence>
<dbReference type="Gene3D" id="3.30.1490.20">
    <property type="entry name" value="ATP-grasp fold, A domain"/>
    <property type="match status" value="1"/>
</dbReference>
<protein>
    <recommendedName>
        <fullName evidence="3">pyruvate, phosphate dikinase</fullName>
        <ecNumber evidence="3">2.7.9.1</ecNumber>
    </recommendedName>
</protein>
<reference evidence="13" key="1">
    <citation type="submission" date="2020-04" db="EMBL/GenBank/DDBJ databases">
        <title>Hybrid Assembly of Korean Phytophthora infestans isolates.</title>
        <authorList>
            <person name="Prokchorchik M."/>
            <person name="Lee Y."/>
            <person name="Seo J."/>
            <person name="Cho J.-H."/>
            <person name="Park Y.-E."/>
            <person name="Jang D.-C."/>
            <person name="Im J.-S."/>
            <person name="Choi J.-G."/>
            <person name="Park H.-J."/>
            <person name="Lee G.-B."/>
            <person name="Lee Y.-G."/>
            <person name="Hong S.-Y."/>
            <person name="Cho K."/>
            <person name="Sohn K.H."/>
        </authorList>
    </citation>
    <scope>NUCLEOTIDE SEQUENCE</scope>
    <source>
        <strain evidence="13">KR_1_A1</strain>
    </source>
</reference>
<dbReference type="InterPro" id="IPR002192">
    <property type="entry name" value="PPDK_AMP/ATP-bd"/>
</dbReference>
<comment type="cofactor">
    <cofactor evidence="1">
        <name>Mg(2+)</name>
        <dbReference type="ChEBI" id="CHEBI:18420"/>
    </cofactor>
</comment>
<feature type="domain" description="Pyruvate phosphate dikinase AMP/ATP-binding" evidence="11">
    <location>
        <begin position="7"/>
        <end position="251"/>
    </location>
</feature>
<dbReference type="Gene3D" id="3.20.20.60">
    <property type="entry name" value="Phosphoenolpyruvate-binding domains"/>
    <property type="match status" value="1"/>
</dbReference>
<evidence type="ECO:0000256" key="4">
    <source>
        <dbReference type="ARBA" id="ARBA00022679"/>
    </source>
</evidence>
<keyword evidence="14" id="KW-1185">Reference proteome</keyword>
<evidence type="ECO:0000256" key="3">
    <source>
        <dbReference type="ARBA" id="ARBA00011994"/>
    </source>
</evidence>
<dbReference type="InterPro" id="IPR013815">
    <property type="entry name" value="ATP_grasp_subdomain_1"/>
</dbReference>
<comment type="similarity">
    <text evidence="2">Belongs to the PEP-utilizing enzyme family.</text>
</comment>
<keyword evidence="6" id="KW-0547">Nucleotide-binding</keyword>
<dbReference type="Pfam" id="PF01326">
    <property type="entry name" value="PPDK_N"/>
    <property type="match status" value="1"/>
</dbReference>
<dbReference type="PANTHER" id="PTHR22931">
    <property type="entry name" value="PHOSPHOENOLPYRUVATE DIKINASE-RELATED"/>
    <property type="match status" value="1"/>
</dbReference>
<sequence length="731" mass="80278">MVMGGRLPNGLMNEVHNGVRLMEKALGVTFADVTNPLLVSVRSGAAISMPGMMDTVLNLGLNDEIVEGVAKRGGDRFAYDCYRRLLQMFGDVVLEIPHDDFEAELSAMKQERHVTFDVELTASDLKELVQTYKKVYEKHGKSFPSDPWEQMRMGIEAVFRSWNIPRAVKYREINKITGLKGTAVNVQAMVYGNINDQSCTGVLFTRNPANGENKLYGEFLLNAQGEDVVAGIRTPQPISELAEKMPVVYKELDETVHNLETHFKDIQDTEFTVQDGVLFMLQTRNGKRTGPAALKIAVDMWREKLITEEEAVMLVEPRHLDQLLHPSFANEKAYQKDVLCRGLPASPGAAVGKIVFTAADAEAWFARGENVMLVREETSPEDVGGMHAAEGILTSRGGMTSHAAVVARGWGKPCVCGCSALSIDANTKTMRVSTADGAEVVLREGDYISMNGTTGEVVLGKQELQKAVMSGELEQFMKWVDAHRRMEVFTNADTPEDVARPGIGLTRTEHMFFSSAQRIAAVRRMIGAVELDSPAQQEALDALCTFQKSDFEGIFRAMDGLPVTIRMLDPPLHEFLPHEGSALDELCATLAQEMTVSKKTVESRLASLKEANPMMGLRGCRLGIVHPGITEMQAKAIAEAAVTMVGEGIAVHPHIMIPLVGSIEELEQQVKLVRSVVQDVIDKHGKSFDYKAGTMIEVPRGALQAGRLAEVAEFFSFGTNDLTQMTSSRTS</sequence>
<evidence type="ECO:0000259" key="12">
    <source>
        <dbReference type="Pfam" id="PF02896"/>
    </source>
</evidence>
<dbReference type="InterPro" id="IPR000121">
    <property type="entry name" value="PEP_util_C"/>
</dbReference>
<dbReference type="GO" id="GO:0005524">
    <property type="term" value="F:ATP binding"/>
    <property type="evidence" value="ECO:0007669"/>
    <property type="project" value="UniProtKB-KW"/>
</dbReference>
<gene>
    <name evidence="13" type="ORF">GN244_ATG07183</name>
</gene>
<dbReference type="InterPro" id="IPR010121">
    <property type="entry name" value="Pyruvate_phosphate_dikinase"/>
</dbReference>
<dbReference type="SUPFAM" id="SSF52009">
    <property type="entry name" value="Phosphohistidine domain"/>
    <property type="match status" value="1"/>
</dbReference>
<dbReference type="InterPro" id="IPR008279">
    <property type="entry name" value="PEP-util_enz_mobile_dom"/>
</dbReference>
<dbReference type="Pfam" id="PF00391">
    <property type="entry name" value="PEP-utilizers"/>
    <property type="match status" value="1"/>
</dbReference>
<dbReference type="GO" id="GO:0016301">
    <property type="term" value="F:kinase activity"/>
    <property type="evidence" value="ECO:0007669"/>
    <property type="project" value="UniProtKB-KW"/>
</dbReference>
<keyword evidence="8" id="KW-0067">ATP-binding</keyword>
<name>A0A833T0D1_PHYIN</name>
<dbReference type="InterPro" id="IPR018274">
    <property type="entry name" value="PEP_util_AS"/>
</dbReference>
<dbReference type="Pfam" id="PF02896">
    <property type="entry name" value="PEP-utilizers_C"/>
    <property type="match status" value="1"/>
</dbReference>
<evidence type="ECO:0000256" key="9">
    <source>
        <dbReference type="ARBA" id="ARBA00022842"/>
    </source>
</evidence>
<dbReference type="SUPFAM" id="SSF51621">
    <property type="entry name" value="Phosphoenolpyruvate/pyruvate domain"/>
    <property type="match status" value="1"/>
</dbReference>
<dbReference type="Gene3D" id="3.50.30.10">
    <property type="entry name" value="Phosphohistidine domain"/>
    <property type="match status" value="1"/>
</dbReference>
<dbReference type="EMBL" id="WSZM01000139">
    <property type="protein sequence ID" value="KAF4040509.1"/>
    <property type="molecule type" value="Genomic_DNA"/>
</dbReference>
<dbReference type="NCBIfam" id="NF004531">
    <property type="entry name" value="PRK05878.1"/>
    <property type="match status" value="1"/>
</dbReference>
<feature type="domain" description="PEP-utilising enzyme C-terminal" evidence="12">
    <location>
        <begin position="471"/>
        <end position="726"/>
    </location>
</feature>
<dbReference type="GO" id="GO:0046872">
    <property type="term" value="F:metal ion binding"/>
    <property type="evidence" value="ECO:0007669"/>
    <property type="project" value="UniProtKB-KW"/>
</dbReference>
<evidence type="ECO:0000256" key="6">
    <source>
        <dbReference type="ARBA" id="ARBA00022741"/>
    </source>
</evidence>
<keyword evidence="7" id="KW-0418">Kinase</keyword>
<keyword evidence="9" id="KW-0460">Magnesium</keyword>
<evidence type="ECO:0000259" key="11">
    <source>
        <dbReference type="Pfam" id="PF01326"/>
    </source>
</evidence>
<dbReference type="InterPro" id="IPR040442">
    <property type="entry name" value="Pyrv_kinase-like_dom_sf"/>
</dbReference>
<accession>A0A833T0D1</accession>
<dbReference type="EC" id="2.7.9.1" evidence="3"/>
<evidence type="ECO:0000256" key="7">
    <source>
        <dbReference type="ARBA" id="ARBA00022777"/>
    </source>
</evidence>
<dbReference type="PROSITE" id="PS00370">
    <property type="entry name" value="PEP_ENZYMES_PHOS_SITE"/>
    <property type="match status" value="1"/>
</dbReference>
<dbReference type="GO" id="GO:0050242">
    <property type="term" value="F:pyruvate, phosphate dikinase activity"/>
    <property type="evidence" value="ECO:0007669"/>
    <property type="project" value="UniProtKB-EC"/>
</dbReference>
<dbReference type="AlphaFoldDB" id="A0A833T0D1"/>
<dbReference type="NCBIfam" id="TIGR01828">
    <property type="entry name" value="pyru_phos_dikin"/>
    <property type="match status" value="1"/>
</dbReference>